<dbReference type="PANTHER" id="PTHR46989:SF3">
    <property type="entry name" value="USPA DOMAIN-CONTAINING PROTEIN"/>
    <property type="match status" value="1"/>
</dbReference>
<dbReference type="EMBL" id="NEDP02076743">
    <property type="protein sequence ID" value="OWF35021.1"/>
    <property type="molecule type" value="Genomic_DNA"/>
</dbReference>
<dbReference type="Proteomes" id="UP000242188">
    <property type="component" value="Unassembled WGS sequence"/>
</dbReference>
<feature type="domain" description="UspA" evidence="2">
    <location>
        <begin position="9"/>
        <end position="152"/>
    </location>
</feature>
<proteinExistence type="predicted"/>
<dbReference type="Gene3D" id="3.40.50.620">
    <property type="entry name" value="HUPs"/>
    <property type="match status" value="1"/>
</dbReference>
<dbReference type="PRINTS" id="PR01438">
    <property type="entry name" value="UNVRSLSTRESS"/>
</dbReference>
<protein>
    <submittedName>
        <fullName evidence="3">Universal stress protein A-like protein</fullName>
    </submittedName>
</protein>
<accession>A0A210PEY6</accession>
<comment type="caution">
    <text evidence="3">The sequence shown here is derived from an EMBL/GenBank/DDBJ whole genome shotgun (WGS) entry which is preliminary data.</text>
</comment>
<keyword evidence="1" id="KW-0175">Coiled coil</keyword>
<reference evidence="3 4" key="1">
    <citation type="journal article" date="2017" name="Nat. Ecol. Evol.">
        <title>Scallop genome provides insights into evolution of bilaterian karyotype and development.</title>
        <authorList>
            <person name="Wang S."/>
            <person name="Zhang J."/>
            <person name="Jiao W."/>
            <person name="Li J."/>
            <person name="Xun X."/>
            <person name="Sun Y."/>
            <person name="Guo X."/>
            <person name="Huan P."/>
            <person name="Dong B."/>
            <person name="Zhang L."/>
            <person name="Hu X."/>
            <person name="Sun X."/>
            <person name="Wang J."/>
            <person name="Zhao C."/>
            <person name="Wang Y."/>
            <person name="Wang D."/>
            <person name="Huang X."/>
            <person name="Wang R."/>
            <person name="Lv J."/>
            <person name="Li Y."/>
            <person name="Zhang Z."/>
            <person name="Liu B."/>
            <person name="Lu W."/>
            <person name="Hui Y."/>
            <person name="Liang J."/>
            <person name="Zhou Z."/>
            <person name="Hou R."/>
            <person name="Li X."/>
            <person name="Liu Y."/>
            <person name="Li H."/>
            <person name="Ning X."/>
            <person name="Lin Y."/>
            <person name="Zhao L."/>
            <person name="Xing Q."/>
            <person name="Dou J."/>
            <person name="Li Y."/>
            <person name="Mao J."/>
            <person name="Guo H."/>
            <person name="Dou H."/>
            <person name="Li T."/>
            <person name="Mu C."/>
            <person name="Jiang W."/>
            <person name="Fu Q."/>
            <person name="Fu X."/>
            <person name="Miao Y."/>
            <person name="Liu J."/>
            <person name="Yu Q."/>
            <person name="Li R."/>
            <person name="Liao H."/>
            <person name="Li X."/>
            <person name="Kong Y."/>
            <person name="Jiang Z."/>
            <person name="Chourrout D."/>
            <person name="Li R."/>
            <person name="Bao Z."/>
        </authorList>
    </citation>
    <scope>NUCLEOTIDE SEQUENCE [LARGE SCALE GENOMIC DNA]</scope>
    <source>
        <strain evidence="3 4">PY_sf001</strain>
    </source>
</reference>
<name>A0A210PEY6_MIZYE</name>
<feature type="coiled-coil region" evidence="1">
    <location>
        <begin position="61"/>
        <end position="88"/>
    </location>
</feature>
<sequence>MAAPTDDERIVLIAQDGSEYSDFAFEWYMDNIHKKTDKVTLLHVAEYHNVVIASPMMVVDASLINDMLQEEQTRISELQDKLGAKLKAHGIGGKVKTMSGKPGEVICKVAKDEGVTLIVTGTRGLGTVRRTFVGSVSDYIIHHAHVPVIVARHKDHHHHHHGHHNH</sequence>
<dbReference type="PANTHER" id="PTHR46989">
    <property type="entry name" value="USP DOMAIN-CONTAINING PROTEIN"/>
    <property type="match status" value="1"/>
</dbReference>
<dbReference type="SUPFAM" id="SSF52402">
    <property type="entry name" value="Adenine nucleotide alpha hydrolases-like"/>
    <property type="match status" value="1"/>
</dbReference>
<evidence type="ECO:0000313" key="3">
    <source>
        <dbReference type="EMBL" id="OWF35021.1"/>
    </source>
</evidence>
<dbReference type="CDD" id="cd23659">
    <property type="entry name" value="USP_At3g01520-like"/>
    <property type="match status" value="1"/>
</dbReference>
<dbReference type="InterPro" id="IPR006016">
    <property type="entry name" value="UspA"/>
</dbReference>
<keyword evidence="4" id="KW-1185">Reference proteome</keyword>
<organism evidence="3 4">
    <name type="scientific">Mizuhopecten yessoensis</name>
    <name type="common">Japanese scallop</name>
    <name type="synonym">Patinopecten yessoensis</name>
    <dbReference type="NCBI Taxonomy" id="6573"/>
    <lineage>
        <taxon>Eukaryota</taxon>
        <taxon>Metazoa</taxon>
        <taxon>Spiralia</taxon>
        <taxon>Lophotrochozoa</taxon>
        <taxon>Mollusca</taxon>
        <taxon>Bivalvia</taxon>
        <taxon>Autobranchia</taxon>
        <taxon>Pteriomorphia</taxon>
        <taxon>Pectinida</taxon>
        <taxon>Pectinoidea</taxon>
        <taxon>Pectinidae</taxon>
        <taxon>Mizuhopecten</taxon>
    </lineage>
</organism>
<dbReference type="InterPro" id="IPR014729">
    <property type="entry name" value="Rossmann-like_a/b/a_fold"/>
</dbReference>
<evidence type="ECO:0000313" key="4">
    <source>
        <dbReference type="Proteomes" id="UP000242188"/>
    </source>
</evidence>
<dbReference type="AlphaFoldDB" id="A0A210PEY6"/>
<evidence type="ECO:0000256" key="1">
    <source>
        <dbReference type="SAM" id="Coils"/>
    </source>
</evidence>
<dbReference type="Pfam" id="PF00582">
    <property type="entry name" value="Usp"/>
    <property type="match status" value="1"/>
</dbReference>
<evidence type="ECO:0000259" key="2">
    <source>
        <dbReference type="Pfam" id="PF00582"/>
    </source>
</evidence>
<dbReference type="OrthoDB" id="843225at2759"/>
<dbReference type="STRING" id="6573.A0A210PEY6"/>
<dbReference type="InterPro" id="IPR006015">
    <property type="entry name" value="Universal_stress_UspA"/>
</dbReference>
<gene>
    <name evidence="3" type="ORF">KP79_PYT11378</name>
</gene>